<evidence type="ECO:0000313" key="2">
    <source>
        <dbReference type="EMBL" id="KZC10621.1"/>
    </source>
</evidence>
<reference evidence="2 3" key="1">
    <citation type="submission" date="2015-07" db="EMBL/GenBank/DDBJ databases">
        <title>The genome of Dufourea novaeangliae.</title>
        <authorList>
            <person name="Pan H."/>
            <person name="Kapheim K."/>
        </authorList>
    </citation>
    <scope>NUCLEOTIDE SEQUENCE [LARGE SCALE GENOMIC DNA]</scope>
    <source>
        <strain evidence="2">0120121106</strain>
        <tissue evidence="2">Whole body</tissue>
    </source>
</reference>
<keyword evidence="3" id="KW-1185">Reference proteome</keyword>
<dbReference type="AlphaFoldDB" id="A0A154PFK5"/>
<proteinExistence type="predicted"/>
<organism evidence="2 3">
    <name type="scientific">Dufourea novaeangliae</name>
    <name type="common">Sweat bee</name>
    <dbReference type="NCBI Taxonomy" id="178035"/>
    <lineage>
        <taxon>Eukaryota</taxon>
        <taxon>Metazoa</taxon>
        <taxon>Ecdysozoa</taxon>
        <taxon>Arthropoda</taxon>
        <taxon>Hexapoda</taxon>
        <taxon>Insecta</taxon>
        <taxon>Pterygota</taxon>
        <taxon>Neoptera</taxon>
        <taxon>Endopterygota</taxon>
        <taxon>Hymenoptera</taxon>
        <taxon>Apocrita</taxon>
        <taxon>Aculeata</taxon>
        <taxon>Apoidea</taxon>
        <taxon>Anthophila</taxon>
        <taxon>Halictidae</taxon>
        <taxon>Rophitinae</taxon>
        <taxon>Dufourea</taxon>
    </lineage>
</organism>
<gene>
    <name evidence="2" type="ORF">WN55_00373</name>
</gene>
<feature type="region of interest" description="Disordered" evidence="1">
    <location>
        <begin position="84"/>
        <end position="108"/>
    </location>
</feature>
<feature type="compositionally biased region" description="Polar residues" evidence="1">
    <location>
        <begin position="94"/>
        <end position="103"/>
    </location>
</feature>
<protein>
    <submittedName>
        <fullName evidence="2">Uncharacterized protein</fullName>
    </submittedName>
</protein>
<feature type="compositionally biased region" description="Basic and acidic residues" evidence="1">
    <location>
        <begin position="84"/>
        <end position="93"/>
    </location>
</feature>
<dbReference type="EMBL" id="KQ434893">
    <property type="protein sequence ID" value="KZC10621.1"/>
    <property type="molecule type" value="Genomic_DNA"/>
</dbReference>
<name>A0A154PFK5_DUFNO</name>
<accession>A0A154PFK5</accession>
<sequence>MAQNNNNIKYDNNMENNEELLLTLSKLTEVNLIKKVTDNSAAISTNVKDNRLSVEVAKKEVQKHERPVKHPIIFEIPVSTKQHTTVEHSDKVQQKTSNKNLAENKSRSKKNQVIVLNYDSDVNSTCSTVALYPIMRKDNKRSHKYKGSNVKGTVHQNTDCTILKSPILKDTGLKEKVNSKTQPDTVYHCNSNETVIITNNKQCNPNEQDLHNDSTIIYQVDQDALSECSCASTVYSPDHVSVDTTNLRSEYLSKFNQISKQNACNMDQKLLMSCKVLVENIDKNTKIS</sequence>
<evidence type="ECO:0000313" key="3">
    <source>
        <dbReference type="Proteomes" id="UP000076502"/>
    </source>
</evidence>
<dbReference type="Proteomes" id="UP000076502">
    <property type="component" value="Unassembled WGS sequence"/>
</dbReference>
<evidence type="ECO:0000256" key="1">
    <source>
        <dbReference type="SAM" id="MobiDB-lite"/>
    </source>
</evidence>